<protein>
    <submittedName>
        <fullName evidence="2">Uncharacterized protein</fullName>
    </submittedName>
</protein>
<keyword evidence="3" id="KW-1185">Reference proteome</keyword>
<dbReference type="AlphaFoldDB" id="K2QXK9"/>
<name>K2QXK9_METFP</name>
<gene>
    <name evidence="2" type="ORF">A994_10434</name>
</gene>
<dbReference type="Proteomes" id="UP000007360">
    <property type="component" value="Unassembled WGS sequence"/>
</dbReference>
<dbReference type="EMBL" id="AMPO01000010">
    <property type="protein sequence ID" value="EKF85028.1"/>
    <property type="molecule type" value="Genomic_DNA"/>
</dbReference>
<proteinExistence type="predicted"/>
<dbReference type="RefSeq" id="WP_004031545.1">
    <property type="nucleotide sequence ID" value="NZ_AMPO01000010.1"/>
</dbReference>
<sequence length="69" mass="7520">MNKVIVLMIVILLIIGAVALNKIINSPETDKAQKSPENTQVINNQVQNNSNNTTSTSKPNIPTTYVAQK</sequence>
<accession>K2QXK9</accession>
<comment type="caution">
    <text evidence="2">The sequence shown here is derived from an EMBL/GenBank/DDBJ whole genome shotgun (WGS) entry which is preliminary data.</text>
</comment>
<organism evidence="2 3">
    <name type="scientific">Methanobacterium formicicum (strain DSM 3637 / PP1)</name>
    <dbReference type="NCBI Taxonomy" id="1204725"/>
    <lineage>
        <taxon>Archaea</taxon>
        <taxon>Methanobacteriati</taxon>
        <taxon>Methanobacteriota</taxon>
        <taxon>Methanomada group</taxon>
        <taxon>Methanobacteria</taxon>
        <taxon>Methanobacteriales</taxon>
        <taxon>Methanobacteriaceae</taxon>
        <taxon>Methanobacterium</taxon>
    </lineage>
</organism>
<evidence type="ECO:0000256" key="1">
    <source>
        <dbReference type="SAM" id="MobiDB-lite"/>
    </source>
</evidence>
<evidence type="ECO:0000313" key="2">
    <source>
        <dbReference type="EMBL" id="EKF85028.1"/>
    </source>
</evidence>
<feature type="region of interest" description="Disordered" evidence="1">
    <location>
        <begin position="44"/>
        <end position="69"/>
    </location>
</feature>
<evidence type="ECO:0000313" key="3">
    <source>
        <dbReference type="Proteomes" id="UP000007360"/>
    </source>
</evidence>
<reference evidence="2 3" key="1">
    <citation type="journal article" date="2012" name="J. Bacteriol.">
        <title>Draft genome sequence of Methanobacterium formicicum DSM 3637, an archaebacterium isolated from the methane producer amoeba Pelomyxa palustris.</title>
        <authorList>
            <person name="Gutierrez G."/>
        </authorList>
    </citation>
    <scope>NUCLEOTIDE SEQUENCE [LARGE SCALE GENOMIC DNA]</scope>
    <source>
        <strain evidence="3">DSM 3637 / PP1</strain>
    </source>
</reference>